<reference evidence="2" key="1">
    <citation type="submission" date="2020-07" db="EMBL/GenBank/DDBJ databases">
        <title>Multicomponent nature underlies the extraordinary mechanical properties of spider dragline silk.</title>
        <authorList>
            <person name="Kono N."/>
            <person name="Nakamura H."/>
            <person name="Mori M."/>
            <person name="Yoshida Y."/>
            <person name="Ohtoshi R."/>
            <person name="Malay A.D."/>
            <person name="Moran D.A.P."/>
            <person name="Tomita M."/>
            <person name="Numata K."/>
            <person name="Arakawa K."/>
        </authorList>
    </citation>
    <scope>NUCLEOTIDE SEQUENCE</scope>
</reference>
<gene>
    <name evidence="2" type="primary">AVEN_150607_1</name>
    <name evidence="2" type="ORF">TNCT_219781</name>
</gene>
<comment type="caution">
    <text evidence="2">The sequence shown here is derived from an EMBL/GenBank/DDBJ whole genome shotgun (WGS) entry which is preliminary data.</text>
</comment>
<feature type="region of interest" description="Disordered" evidence="1">
    <location>
        <begin position="1"/>
        <end position="80"/>
    </location>
</feature>
<accession>A0A8X6EYZ7</accession>
<dbReference type="AlphaFoldDB" id="A0A8X6EYZ7"/>
<feature type="compositionally biased region" description="Basic residues" evidence="1">
    <location>
        <begin position="1"/>
        <end position="10"/>
    </location>
</feature>
<proteinExistence type="predicted"/>
<keyword evidence="3" id="KW-1185">Reference proteome</keyword>
<dbReference type="OrthoDB" id="6436061at2759"/>
<dbReference type="EMBL" id="BMAO01010325">
    <property type="protein sequence ID" value="GFQ66415.1"/>
    <property type="molecule type" value="Genomic_DNA"/>
</dbReference>
<feature type="compositionally biased region" description="Basic residues" evidence="1">
    <location>
        <begin position="34"/>
        <end position="43"/>
    </location>
</feature>
<evidence type="ECO:0000256" key="1">
    <source>
        <dbReference type="SAM" id="MobiDB-lite"/>
    </source>
</evidence>
<evidence type="ECO:0000313" key="2">
    <source>
        <dbReference type="EMBL" id="GFQ66415.1"/>
    </source>
</evidence>
<feature type="compositionally biased region" description="Basic and acidic residues" evidence="1">
    <location>
        <begin position="44"/>
        <end position="78"/>
    </location>
</feature>
<organism evidence="2 3">
    <name type="scientific">Trichonephila clavata</name>
    <name type="common">Joro spider</name>
    <name type="synonym">Nephila clavata</name>
    <dbReference type="NCBI Taxonomy" id="2740835"/>
    <lineage>
        <taxon>Eukaryota</taxon>
        <taxon>Metazoa</taxon>
        <taxon>Ecdysozoa</taxon>
        <taxon>Arthropoda</taxon>
        <taxon>Chelicerata</taxon>
        <taxon>Arachnida</taxon>
        <taxon>Araneae</taxon>
        <taxon>Araneomorphae</taxon>
        <taxon>Entelegynae</taxon>
        <taxon>Araneoidea</taxon>
        <taxon>Nephilidae</taxon>
        <taxon>Trichonephila</taxon>
    </lineage>
</organism>
<name>A0A8X6EYZ7_TRICU</name>
<evidence type="ECO:0000313" key="3">
    <source>
        <dbReference type="Proteomes" id="UP000887116"/>
    </source>
</evidence>
<sequence>MDFDRHRSRQKSAPGSDNDAKYYFSDVGDGGRSKAAKQLRRRKNLDDSDAKDGHKGKSFSSDKRELKYQRPDEKDKNFPDQFQLRSGEMLRRPYEVSFSQMRYFTEDIQNHSNKLLEQ</sequence>
<dbReference type="Proteomes" id="UP000887116">
    <property type="component" value="Unassembled WGS sequence"/>
</dbReference>
<protein>
    <submittedName>
        <fullName evidence="2">Uncharacterized protein</fullName>
    </submittedName>
</protein>